<evidence type="ECO:0000259" key="2">
    <source>
        <dbReference type="PROSITE" id="PS50113"/>
    </source>
</evidence>
<evidence type="ECO:0000259" key="1">
    <source>
        <dbReference type="PROSITE" id="PS50112"/>
    </source>
</evidence>
<dbReference type="Gene3D" id="3.30.450.20">
    <property type="entry name" value="PAS domain"/>
    <property type="match status" value="1"/>
</dbReference>
<evidence type="ECO:0000313" key="3">
    <source>
        <dbReference type="EMBL" id="EQB40394.1"/>
    </source>
</evidence>
<gene>
    <name evidence="3" type="ORF">M947_00935</name>
</gene>
<accession>T0KTQ5</accession>
<dbReference type="SMART" id="SM00086">
    <property type="entry name" value="PAC"/>
    <property type="match status" value="1"/>
</dbReference>
<comment type="caution">
    <text evidence="3">The sequence shown here is derived from an EMBL/GenBank/DDBJ whole genome shotgun (WGS) entry which is preliminary data.</text>
</comment>
<protein>
    <recommendedName>
        <fullName evidence="5">PAS domain-containing protein</fullName>
    </recommendedName>
</protein>
<organism evidence="3 4">
    <name type="scientific">Sulfurimonas hongkongensis</name>
    <dbReference type="NCBI Taxonomy" id="1172190"/>
    <lineage>
        <taxon>Bacteria</taxon>
        <taxon>Pseudomonadati</taxon>
        <taxon>Campylobacterota</taxon>
        <taxon>Epsilonproteobacteria</taxon>
        <taxon>Campylobacterales</taxon>
        <taxon>Sulfurimonadaceae</taxon>
        <taxon>Sulfurimonas</taxon>
    </lineage>
</organism>
<dbReference type="CDD" id="cd00130">
    <property type="entry name" value="PAS"/>
    <property type="match status" value="1"/>
</dbReference>
<dbReference type="PROSITE" id="PS50112">
    <property type="entry name" value="PAS"/>
    <property type="match status" value="1"/>
</dbReference>
<dbReference type="PANTHER" id="PTHR44757:SF2">
    <property type="entry name" value="BIOFILM ARCHITECTURE MAINTENANCE PROTEIN MBAA"/>
    <property type="match status" value="1"/>
</dbReference>
<dbReference type="InterPro" id="IPR000700">
    <property type="entry name" value="PAS-assoc_C"/>
</dbReference>
<feature type="domain" description="PAS" evidence="1">
    <location>
        <begin position="39"/>
        <end position="90"/>
    </location>
</feature>
<dbReference type="NCBIfam" id="TIGR00229">
    <property type="entry name" value="sensory_box"/>
    <property type="match status" value="1"/>
</dbReference>
<evidence type="ECO:0008006" key="5">
    <source>
        <dbReference type="Google" id="ProtNLM"/>
    </source>
</evidence>
<keyword evidence="4" id="KW-1185">Reference proteome</keyword>
<dbReference type="eggNOG" id="COG3829">
    <property type="taxonomic scope" value="Bacteria"/>
</dbReference>
<dbReference type="PANTHER" id="PTHR44757">
    <property type="entry name" value="DIGUANYLATE CYCLASE DGCP"/>
    <property type="match status" value="1"/>
</dbReference>
<dbReference type="InterPro" id="IPR052155">
    <property type="entry name" value="Biofilm_reg_signaling"/>
</dbReference>
<dbReference type="InterPro" id="IPR001610">
    <property type="entry name" value="PAC"/>
</dbReference>
<dbReference type="SUPFAM" id="SSF55785">
    <property type="entry name" value="PYP-like sensor domain (PAS domain)"/>
    <property type="match status" value="1"/>
</dbReference>
<sequence>MSKDTKQSADLAKELHQTNKILKEYKKAVDESTIFSIGDLSGKITYANKQFRSISGYTLEELIGKPHSIVRDPNTPKEIFEDMWQTIQNKKVWRGTLSNRKKNGEIYYVDATIVPILDENDEIVEYAGIRSDITLLVNKEKELLELRDKQRFEDVDKALKITNSNILASIPIASILVCERSHKIIGFNECFESMFFESSFLQKEPKIGELLLKNEDDAIYEDEQISFVQRYELLTPDCKAYIDVNGEKVEFLMGVKKLSEAFIVSFAAKGYACKTTI</sequence>
<evidence type="ECO:0000313" key="4">
    <source>
        <dbReference type="Proteomes" id="UP000015520"/>
    </source>
</evidence>
<dbReference type="STRING" id="1172190.M947_00935"/>
<dbReference type="EMBL" id="AUPZ01000002">
    <property type="protein sequence ID" value="EQB40394.1"/>
    <property type="molecule type" value="Genomic_DNA"/>
</dbReference>
<dbReference type="InterPro" id="IPR035965">
    <property type="entry name" value="PAS-like_dom_sf"/>
</dbReference>
<dbReference type="Pfam" id="PF13426">
    <property type="entry name" value="PAS_9"/>
    <property type="match status" value="1"/>
</dbReference>
<name>T0KTQ5_9BACT</name>
<dbReference type="OrthoDB" id="9765776at2"/>
<dbReference type="PATRIC" id="fig|1172190.3.peg.182"/>
<proteinExistence type="predicted"/>
<dbReference type="InterPro" id="IPR000014">
    <property type="entry name" value="PAS"/>
</dbReference>
<reference evidence="3 4" key="1">
    <citation type="submission" date="2013-07" db="EMBL/GenBank/DDBJ databases">
        <title>Sulfurimonas hongkongensis AST-10 Genome Sequencing.</title>
        <authorList>
            <person name="Cai L."/>
            <person name="Zhang T."/>
        </authorList>
    </citation>
    <scope>NUCLEOTIDE SEQUENCE [LARGE SCALE GENOMIC DNA]</scope>
    <source>
        <strain evidence="3 4">AST-10</strain>
    </source>
</reference>
<dbReference type="AlphaFoldDB" id="T0KTQ5"/>
<feature type="domain" description="PAC" evidence="2">
    <location>
        <begin position="91"/>
        <end position="145"/>
    </location>
</feature>
<dbReference type="PROSITE" id="PS50113">
    <property type="entry name" value="PAC"/>
    <property type="match status" value="1"/>
</dbReference>
<dbReference type="Proteomes" id="UP000015520">
    <property type="component" value="Unassembled WGS sequence"/>
</dbReference>
<dbReference type="RefSeq" id="WP_021286472.1">
    <property type="nucleotide sequence ID" value="NZ_AUPZ01000002.1"/>
</dbReference>